<dbReference type="PANTHER" id="PTHR21021">
    <property type="entry name" value="GAF/PUTATIVE CYTOSKELETAL PROTEIN"/>
    <property type="match status" value="1"/>
</dbReference>
<evidence type="ECO:0000256" key="1">
    <source>
        <dbReference type="ARBA" id="ARBA00038454"/>
    </source>
</evidence>
<protein>
    <submittedName>
        <fullName evidence="3">GAF domain-containing protein</fullName>
    </submittedName>
</protein>
<dbReference type="InterPro" id="IPR000614">
    <property type="entry name" value="FRMsr_CS"/>
</dbReference>
<dbReference type="PANTHER" id="PTHR21021:SF15">
    <property type="entry name" value="FREE METHIONINE-R-SULFOXIDE REDUCTASE"/>
    <property type="match status" value="1"/>
</dbReference>
<organism evidence="3 4">
    <name type="scientific">Mogibacterium kristiansenii</name>
    <dbReference type="NCBI Taxonomy" id="2606708"/>
    <lineage>
        <taxon>Bacteria</taxon>
        <taxon>Bacillati</taxon>
        <taxon>Bacillota</taxon>
        <taxon>Clostridia</taxon>
        <taxon>Peptostreptococcales</taxon>
        <taxon>Anaerovoracaceae</taxon>
        <taxon>Mogibacterium</taxon>
    </lineage>
</organism>
<dbReference type="SMART" id="SM00065">
    <property type="entry name" value="GAF"/>
    <property type="match status" value="1"/>
</dbReference>
<gene>
    <name evidence="3" type="ORF">FYJ65_01505</name>
</gene>
<evidence type="ECO:0000313" key="3">
    <source>
        <dbReference type="EMBL" id="MST70025.1"/>
    </source>
</evidence>
<dbReference type="InterPro" id="IPR051330">
    <property type="entry name" value="Phosphatase_reg/MetRdx"/>
</dbReference>
<keyword evidence="4" id="KW-1185">Reference proteome</keyword>
<dbReference type="Gene3D" id="3.30.450.40">
    <property type="match status" value="1"/>
</dbReference>
<accession>A0A6N7XIZ4</accession>
<dbReference type="PROSITE" id="PS01320">
    <property type="entry name" value="UPF0067"/>
    <property type="match status" value="1"/>
</dbReference>
<dbReference type="Pfam" id="PF01590">
    <property type="entry name" value="GAF"/>
    <property type="match status" value="1"/>
</dbReference>
<dbReference type="Proteomes" id="UP000469424">
    <property type="component" value="Unassembled WGS sequence"/>
</dbReference>
<comment type="similarity">
    <text evidence="1">Belongs to the free Met sulfoxide reductase family.</text>
</comment>
<dbReference type="InterPro" id="IPR029016">
    <property type="entry name" value="GAF-like_dom_sf"/>
</dbReference>
<dbReference type="RefSeq" id="WP_154553587.1">
    <property type="nucleotide sequence ID" value="NZ_JAQXUZ010000021.1"/>
</dbReference>
<dbReference type="FunFam" id="3.30.450.40:FF:000008">
    <property type="entry name" value="GAF domain-containing proteins"/>
    <property type="match status" value="1"/>
</dbReference>
<dbReference type="GO" id="GO:0033745">
    <property type="term" value="F:L-methionine-(R)-S-oxide reductase activity"/>
    <property type="evidence" value="ECO:0007669"/>
    <property type="project" value="TreeGrafter"/>
</dbReference>
<dbReference type="GO" id="GO:0005829">
    <property type="term" value="C:cytosol"/>
    <property type="evidence" value="ECO:0007669"/>
    <property type="project" value="TreeGrafter"/>
</dbReference>
<evidence type="ECO:0000313" key="4">
    <source>
        <dbReference type="Proteomes" id="UP000469424"/>
    </source>
</evidence>
<sequence>MDREKIDYTIAVSQIQELAKIDAHYMPLLANVSALLNDMLSDVNWVGFYIMKNDRLVLGPFQGKPACVHIKPGEGVCGTAVQDKKTIRVDDVHQFPGHIACDTASRSELVIPLFNRYTDVNACEMPPEFAVRNIIGVLDIDSPTVGRFTQEDQEALEKIVRALESVVVKFDRNRDNKN</sequence>
<reference evidence="3 4" key="1">
    <citation type="submission" date="2019-08" db="EMBL/GenBank/DDBJ databases">
        <title>In-depth cultivation of the pig gut microbiome towards novel bacterial diversity and tailored functional studies.</title>
        <authorList>
            <person name="Wylensek D."/>
            <person name="Hitch T.C.A."/>
            <person name="Clavel T."/>
        </authorList>
    </citation>
    <scope>NUCLEOTIDE SEQUENCE [LARGE SCALE GENOMIC DNA]</scope>
    <source>
        <strain evidence="3 4">WCA-MUC-591-APC-4B</strain>
    </source>
</reference>
<dbReference type="InterPro" id="IPR003018">
    <property type="entry name" value="GAF"/>
</dbReference>
<proteinExistence type="inferred from homology"/>
<dbReference type="EMBL" id="VUNA01000002">
    <property type="protein sequence ID" value="MST70025.1"/>
    <property type="molecule type" value="Genomic_DNA"/>
</dbReference>
<name>A0A6N7XIZ4_9FIRM</name>
<feature type="domain" description="GAF" evidence="2">
    <location>
        <begin position="24"/>
        <end position="177"/>
    </location>
</feature>
<comment type="caution">
    <text evidence="3">The sequence shown here is derived from an EMBL/GenBank/DDBJ whole genome shotgun (WGS) entry which is preliminary data.</text>
</comment>
<evidence type="ECO:0000259" key="2">
    <source>
        <dbReference type="SMART" id="SM00065"/>
    </source>
</evidence>
<dbReference type="SUPFAM" id="SSF55781">
    <property type="entry name" value="GAF domain-like"/>
    <property type="match status" value="1"/>
</dbReference>
<dbReference type="AlphaFoldDB" id="A0A6N7XIZ4"/>